<accession>A0ABQ8JA82</accession>
<name>A0ABQ8JA82_DERPT</name>
<evidence type="ECO:0000313" key="2">
    <source>
        <dbReference type="Proteomes" id="UP000887458"/>
    </source>
</evidence>
<gene>
    <name evidence="1" type="ORF">DERP_009569</name>
</gene>
<comment type="caution">
    <text evidence="1">The sequence shown here is derived from an EMBL/GenBank/DDBJ whole genome shotgun (WGS) entry which is preliminary data.</text>
</comment>
<proteinExistence type="predicted"/>
<dbReference type="Proteomes" id="UP000887458">
    <property type="component" value="Unassembled WGS sequence"/>
</dbReference>
<sequence>VKIRPDKITCVHQMGFDWKDKRSKFDIFDRQERLKAFGKRIGMILVTYMAISVVDGNGDDDADDNV</sequence>
<protein>
    <submittedName>
        <fullName evidence="1">Uncharacterized protein</fullName>
    </submittedName>
</protein>
<keyword evidence="2" id="KW-1185">Reference proteome</keyword>
<organism evidence="1 2">
    <name type="scientific">Dermatophagoides pteronyssinus</name>
    <name type="common">European house dust mite</name>
    <dbReference type="NCBI Taxonomy" id="6956"/>
    <lineage>
        <taxon>Eukaryota</taxon>
        <taxon>Metazoa</taxon>
        <taxon>Ecdysozoa</taxon>
        <taxon>Arthropoda</taxon>
        <taxon>Chelicerata</taxon>
        <taxon>Arachnida</taxon>
        <taxon>Acari</taxon>
        <taxon>Acariformes</taxon>
        <taxon>Sarcoptiformes</taxon>
        <taxon>Astigmata</taxon>
        <taxon>Psoroptidia</taxon>
        <taxon>Analgoidea</taxon>
        <taxon>Pyroglyphidae</taxon>
        <taxon>Dermatophagoidinae</taxon>
        <taxon>Dermatophagoides</taxon>
    </lineage>
</organism>
<feature type="non-terminal residue" evidence="1">
    <location>
        <position position="1"/>
    </location>
</feature>
<evidence type="ECO:0000313" key="1">
    <source>
        <dbReference type="EMBL" id="KAH9419512.1"/>
    </source>
</evidence>
<dbReference type="EMBL" id="NJHN03000058">
    <property type="protein sequence ID" value="KAH9419512.1"/>
    <property type="molecule type" value="Genomic_DNA"/>
</dbReference>
<reference evidence="1 2" key="2">
    <citation type="journal article" date="2022" name="Mol. Biol. Evol.">
        <title>Comparative Genomics Reveals Insights into the Divergent Evolution of Astigmatic Mites and Household Pest Adaptations.</title>
        <authorList>
            <person name="Xiong Q."/>
            <person name="Wan A.T."/>
            <person name="Liu X."/>
            <person name="Fung C.S."/>
            <person name="Xiao X."/>
            <person name="Malainual N."/>
            <person name="Hou J."/>
            <person name="Wang L."/>
            <person name="Wang M."/>
            <person name="Yang K.Y."/>
            <person name="Cui Y."/>
            <person name="Leung E.L."/>
            <person name="Nong W."/>
            <person name="Shin S.K."/>
            <person name="Au S.W."/>
            <person name="Jeong K.Y."/>
            <person name="Chew F.T."/>
            <person name="Hui J.H."/>
            <person name="Leung T.F."/>
            <person name="Tungtrongchitr A."/>
            <person name="Zhong N."/>
            <person name="Liu Z."/>
            <person name="Tsui S.K."/>
        </authorList>
    </citation>
    <scope>NUCLEOTIDE SEQUENCE [LARGE SCALE GENOMIC DNA]</scope>
    <source>
        <strain evidence="1">Derp</strain>
    </source>
</reference>
<reference evidence="1 2" key="1">
    <citation type="journal article" date="2018" name="J. Allergy Clin. Immunol.">
        <title>High-quality assembly of Dermatophagoides pteronyssinus genome and transcriptome reveals a wide range of novel allergens.</title>
        <authorList>
            <person name="Liu X.Y."/>
            <person name="Yang K.Y."/>
            <person name="Wang M.Q."/>
            <person name="Kwok J.S."/>
            <person name="Zeng X."/>
            <person name="Yang Z."/>
            <person name="Xiao X.J."/>
            <person name="Lau C.P."/>
            <person name="Li Y."/>
            <person name="Huang Z.M."/>
            <person name="Ba J.G."/>
            <person name="Yim A.K."/>
            <person name="Ouyang C.Y."/>
            <person name="Ngai S.M."/>
            <person name="Chan T.F."/>
            <person name="Leung E.L."/>
            <person name="Liu L."/>
            <person name="Liu Z.G."/>
            <person name="Tsui S.K."/>
        </authorList>
    </citation>
    <scope>NUCLEOTIDE SEQUENCE [LARGE SCALE GENOMIC DNA]</scope>
    <source>
        <strain evidence="1">Derp</strain>
    </source>
</reference>